<dbReference type="EMBL" id="CP035282">
    <property type="protein sequence ID" value="QAT61890.1"/>
    <property type="molecule type" value="Genomic_DNA"/>
</dbReference>
<feature type="transmembrane region" description="Helical" evidence="1">
    <location>
        <begin position="348"/>
        <end position="367"/>
    </location>
</feature>
<evidence type="ECO:0000313" key="2">
    <source>
        <dbReference type="EMBL" id="QAT61890.1"/>
    </source>
</evidence>
<keyword evidence="1" id="KW-1133">Transmembrane helix</keyword>
<name>A0A410QD23_9FIRM</name>
<feature type="transmembrane region" description="Helical" evidence="1">
    <location>
        <begin position="285"/>
        <end position="307"/>
    </location>
</feature>
<keyword evidence="3" id="KW-1185">Reference proteome</keyword>
<keyword evidence="1" id="KW-0812">Transmembrane</keyword>
<dbReference type="AlphaFoldDB" id="A0A410QD23"/>
<organism evidence="2 3">
    <name type="scientific">Acidilutibacter cellobiosedens</name>
    <dbReference type="NCBI Taxonomy" id="2507161"/>
    <lineage>
        <taxon>Bacteria</taxon>
        <taxon>Bacillati</taxon>
        <taxon>Bacillota</taxon>
        <taxon>Tissierellia</taxon>
        <taxon>Tissierellales</taxon>
        <taxon>Acidilutibacteraceae</taxon>
        <taxon>Acidilutibacter</taxon>
    </lineage>
</organism>
<protein>
    <recommendedName>
        <fullName evidence="4">ABC-2 family transporter protein</fullName>
    </recommendedName>
</protein>
<dbReference type="KEGG" id="spoa:EQM13_09935"/>
<evidence type="ECO:0008006" key="4">
    <source>
        <dbReference type="Google" id="ProtNLM"/>
    </source>
</evidence>
<feature type="transmembrane region" description="Helical" evidence="1">
    <location>
        <begin position="314"/>
        <end position="336"/>
    </location>
</feature>
<feature type="transmembrane region" description="Helical" evidence="1">
    <location>
        <begin position="232"/>
        <end position="254"/>
    </location>
</feature>
<gene>
    <name evidence="2" type="ORF">EQM13_09935</name>
</gene>
<dbReference type="Proteomes" id="UP000287969">
    <property type="component" value="Chromosome"/>
</dbReference>
<accession>A0A410QD23</accession>
<dbReference type="RefSeq" id="WP_128752561.1">
    <property type="nucleotide sequence ID" value="NZ_CP035282.1"/>
</dbReference>
<keyword evidence="1" id="KW-0472">Membrane</keyword>
<evidence type="ECO:0000256" key="1">
    <source>
        <dbReference type="SAM" id="Phobius"/>
    </source>
</evidence>
<dbReference type="OrthoDB" id="2199615at2"/>
<reference evidence="3" key="1">
    <citation type="submission" date="2019-01" db="EMBL/GenBank/DDBJ databases">
        <title>Draft genomes of a novel of Sporanaerobacter strains.</title>
        <authorList>
            <person name="Ma S."/>
        </authorList>
    </citation>
    <scope>NUCLEOTIDE SEQUENCE [LARGE SCALE GENOMIC DNA]</scope>
    <source>
        <strain evidence="3">NJN-17</strain>
    </source>
</reference>
<proteinExistence type="predicted"/>
<feature type="transmembrane region" description="Helical" evidence="1">
    <location>
        <begin position="12"/>
        <end position="31"/>
    </location>
</feature>
<sequence length="379" mass="45104">MDIILNELKKIFNIKSVILLILINIIMYFLFIEFEISVFPNGRPATDIYNMFIEMEDDYGEFMDEEEFKDFKVKYEEAEREADGYIQSRKDFKRAGIMNYDDFVNMDTNNKELKKLNNDVIFKRKVDVFWELPWREEYIQVYENREDYMMSKASNEKQETRIKEILEKNLETSVFTDVVFFNYDNLIKPVAATILLSVMFMITPIYLRDNKDRISYLQYTSKTGRKIFKKKIIAGLLASAIIVTLQFICFFSIYSTNNTSMFFNSNINSIYNSIISWYDLTFIQYIYLTVIGIYILSFTFTLISMLVSSIGNNYITLIGIQLPIALFVFVILLNYLIHYMTSIFYPKYFLELSYIALMLTSTVSMIVRWRKERKTDILY</sequence>
<feature type="transmembrane region" description="Helical" evidence="1">
    <location>
        <begin position="186"/>
        <end position="207"/>
    </location>
</feature>
<evidence type="ECO:0000313" key="3">
    <source>
        <dbReference type="Proteomes" id="UP000287969"/>
    </source>
</evidence>